<reference evidence="3 4" key="1">
    <citation type="submission" date="2019-09" db="EMBL/GenBank/DDBJ databases">
        <title>Draft genome sequences of 48 bacterial type strains from the CCUG.</title>
        <authorList>
            <person name="Tunovic T."/>
            <person name="Pineiro-Iglesias B."/>
            <person name="Unosson C."/>
            <person name="Inganas E."/>
            <person name="Ohlen M."/>
            <person name="Cardew S."/>
            <person name="Jensie-Markopoulos S."/>
            <person name="Salva-Serra F."/>
            <person name="Jaen-Luchoro D."/>
            <person name="Karlsson R."/>
            <person name="Svensson-Stadler L."/>
            <person name="Chun J."/>
            <person name="Moore E."/>
        </authorList>
    </citation>
    <scope>NUCLEOTIDE SEQUENCE [LARGE SCALE GENOMIC DNA]</scope>
    <source>
        <strain evidence="3 4">CCUG 30977</strain>
    </source>
</reference>
<feature type="signal peptide" evidence="2">
    <location>
        <begin position="1"/>
        <end position="25"/>
    </location>
</feature>
<dbReference type="OrthoDB" id="9149079at2"/>
<gene>
    <name evidence="3" type="ORF">F7Q92_19395</name>
</gene>
<proteinExistence type="predicted"/>
<feature type="chain" id="PRO_5025064314" evidence="2">
    <location>
        <begin position="26"/>
        <end position="398"/>
    </location>
</feature>
<protein>
    <submittedName>
        <fullName evidence="3">Uncharacterized protein</fullName>
    </submittedName>
</protein>
<feature type="region of interest" description="Disordered" evidence="1">
    <location>
        <begin position="83"/>
        <end position="103"/>
    </location>
</feature>
<organism evidence="3 4">
    <name type="scientific">Ideonella dechloratans</name>
    <dbReference type="NCBI Taxonomy" id="36863"/>
    <lineage>
        <taxon>Bacteria</taxon>
        <taxon>Pseudomonadati</taxon>
        <taxon>Pseudomonadota</taxon>
        <taxon>Betaproteobacteria</taxon>
        <taxon>Burkholderiales</taxon>
        <taxon>Sphaerotilaceae</taxon>
        <taxon>Ideonella</taxon>
    </lineage>
</organism>
<evidence type="ECO:0000313" key="3">
    <source>
        <dbReference type="EMBL" id="KAB0574647.1"/>
    </source>
</evidence>
<dbReference type="AlphaFoldDB" id="A0A643FAK7"/>
<comment type="caution">
    <text evidence="3">The sequence shown here is derived from an EMBL/GenBank/DDBJ whole genome shotgun (WGS) entry which is preliminary data.</text>
</comment>
<sequence length="398" mass="42795">MRARGWMALAAGLGLAVLGWWSAGAASAPADAPASGAAAAASAPASAAVPLRAPYSAAGLKQRDRRLALAQDRLERAQETLASYRQATVYPPESRPLREHPDQLRPFAPIEQSLPLRRPGQDPAAGVRIVTTQEKVFASGQETVRLTVAAVDDKGQRLPLTITRAVAFDLPDPRQAAGRPQVAIDFNDAGLGADLLAGDGTYSGLLAPALQGFADYAGTVRVQLELNQDGRTGLVSFDVVYQPLVPAEWGGIREAVVNGSLVFDLQAQVHQAGRYVVNARVVDARGQPLALLTFNDEVGTGSQRFRLTLFGRLIRDAQPTFPLALQDVEGFLLLPDQFPDRAMLPRRAGVVHTSQRYGLDRFSDAEWQSEERSRYLTEYQKDVDRASQDLAGLGGNGP</sequence>
<dbReference type="RefSeq" id="WP_151125725.1">
    <property type="nucleotide sequence ID" value="NZ_CP088081.1"/>
</dbReference>
<accession>A0A643FAK7</accession>
<evidence type="ECO:0000256" key="2">
    <source>
        <dbReference type="SAM" id="SignalP"/>
    </source>
</evidence>
<evidence type="ECO:0000313" key="4">
    <source>
        <dbReference type="Proteomes" id="UP000430120"/>
    </source>
</evidence>
<keyword evidence="2" id="KW-0732">Signal</keyword>
<dbReference type="EMBL" id="VZPB01000072">
    <property type="protein sequence ID" value="KAB0574647.1"/>
    <property type="molecule type" value="Genomic_DNA"/>
</dbReference>
<evidence type="ECO:0000256" key="1">
    <source>
        <dbReference type="SAM" id="MobiDB-lite"/>
    </source>
</evidence>
<dbReference type="Proteomes" id="UP000430120">
    <property type="component" value="Unassembled WGS sequence"/>
</dbReference>
<name>A0A643FAK7_IDEDE</name>
<keyword evidence="4" id="KW-1185">Reference proteome</keyword>